<dbReference type="AlphaFoldDB" id="E1YJZ1"/>
<keyword evidence="3" id="KW-0804">Transcription</keyword>
<evidence type="ECO:0000256" key="2">
    <source>
        <dbReference type="ARBA" id="ARBA00023125"/>
    </source>
</evidence>
<proteinExistence type="predicted"/>
<dbReference type="InterPro" id="IPR011991">
    <property type="entry name" value="ArsR-like_HTH"/>
</dbReference>
<dbReference type="InterPro" id="IPR000835">
    <property type="entry name" value="HTH_MarR-typ"/>
</dbReference>
<keyword evidence="1" id="KW-0805">Transcription regulation</keyword>
<accession>E1YJZ1</accession>
<feature type="domain" description="HTH marR-type" evidence="4">
    <location>
        <begin position="27"/>
        <end position="159"/>
    </location>
</feature>
<dbReference type="GO" id="GO:0006950">
    <property type="term" value="P:response to stress"/>
    <property type="evidence" value="ECO:0007669"/>
    <property type="project" value="TreeGrafter"/>
</dbReference>
<evidence type="ECO:0000259" key="4">
    <source>
        <dbReference type="PROSITE" id="PS50995"/>
    </source>
</evidence>
<dbReference type="InterPro" id="IPR023187">
    <property type="entry name" value="Tscrpt_reg_MarR-type_CS"/>
</dbReference>
<protein>
    <recommendedName>
        <fullName evidence="4">HTH marR-type domain-containing protein</fullName>
    </recommendedName>
</protein>
<dbReference type="SMART" id="SM00347">
    <property type="entry name" value="HTH_MARR"/>
    <property type="match status" value="1"/>
</dbReference>
<dbReference type="SUPFAM" id="SSF46785">
    <property type="entry name" value="Winged helix' DNA-binding domain"/>
    <property type="match status" value="1"/>
</dbReference>
<reference evidence="5" key="1">
    <citation type="journal article" date="2011" name="Environ. Microbiol.">
        <title>Genomic insights into the metabolic potential of the polycyclic aromatic hydrocarbon degrading sulfate-reducing Deltaproteobacterium N47.</title>
        <authorList>
            <person name="Bergmann F."/>
            <person name="Selesi D."/>
            <person name="Weinmaier T."/>
            <person name="Tischler P."/>
            <person name="Rattei T."/>
            <person name="Meckenstock R.U."/>
        </authorList>
    </citation>
    <scope>NUCLEOTIDE SEQUENCE</scope>
</reference>
<dbReference type="PROSITE" id="PS50995">
    <property type="entry name" value="HTH_MARR_2"/>
    <property type="match status" value="1"/>
</dbReference>
<name>E1YJZ1_9BACT</name>
<dbReference type="Pfam" id="PF01047">
    <property type="entry name" value="MarR"/>
    <property type="match status" value="1"/>
</dbReference>
<dbReference type="PRINTS" id="PR00598">
    <property type="entry name" value="HTHMARR"/>
</dbReference>
<dbReference type="CDD" id="cd00090">
    <property type="entry name" value="HTH_ARSR"/>
    <property type="match status" value="1"/>
</dbReference>
<gene>
    <name evidence="5" type="ORF">N47_E51070</name>
</gene>
<dbReference type="Gene3D" id="1.10.10.10">
    <property type="entry name" value="Winged helix-like DNA-binding domain superfamily/Winged helix DNA-binding domain"/>
    <property type="match status" value="1"/>
</dbReference>
<evidence type="ECO:0000256" key="3">
    <source>
        <dbReference type="ARBA" id="ARBA00023163"/>
    </source>
</evidence>
<dbReference type="InterPro" id="IPR039422">
    <property type="entry name" value="MarR/SlyA-like"/>
</dbReference>
<dbReference type="PANTHER" id="PTHR33164:SF43">
    <property type="entry name" value="HTH-TYPE TRANSCRIPTIONAL REPRESSOR YETL"/>
    <property type="match status" value="1"/>
</dbReference>
<keyword evidence="2" id="KW-0238">DNA-binding</keyword>
<dbReference type="PROSITE" id="PS01117">
    <property type="entry name" value="HTH_MARR_1"/>
    <property type="match status" value="1"/>
</dbReference>
<dbReference type="GO" id="GO:0003700">
    <property type="term" value="F:DNA-binding transcription factor activity"/>
    <property type="evidence" value="ECO:0007669"/>
    <property type="project" value="InterPro"/>
</dbReference>
<dbReference type="InterPro" id="IPR036390">
    <property type="entry name" value="WH_DNA-bd_sf"/>
</dbReference>
<dbReference type="PANTHER" id="PTHR33164">
    <property type="entry name" value="TRANSCRIPTIONAL REGULATOR, MARR FAMILY"/>
    <property type="match status" value="1"/>
</dbReference>
<dbReference type="GO" id="GO:0003677">
    <property type="term" value="F:DNA binding"/>
    <property type="evidence" value="ECO:0007669"/>
    <property type="project" value="UniProtKB-KW"/>
</dbReference>
<sequence length="169" mass="19030">MPKNTKSNSISENTVVKTEYIYPTNSQKEIIHSIRRLMQGSELYAKEINKKYNTSAAQVNCLLALKEYGPLPPSQIAKIIMVNSSTVTGIIDRLEQKGLVERQRISQDRRIITVQLTESGKTLAENAPSPIQQKIIDGLKRLTPQEIEHIVNGLNMLTNMLDVQDLEVD</sequence>
<evidence type="ECO:0000256" key="1">
    <source>
        <dbReference type="ARBA" id="ARBA00023015"/>
    </source>
</evidence>
<organism evidence="5">
    <name type="scientific">uncultured Desulfobacterium sp</name>
    <dbReference type="NCBI Taxonomy" id="201089"/>
    <lineage>
        <taxon>Bacteria</taxon>
        <taxon>Pseudomonadati</taxon>
        <taxon>Thermodesulfobacteriota</taxon>
        <taxon>Desulfobacteria</taxon>
        <taxon>Desulfobacterales</taxon>
        <taxon>Desulfobacteriaceae</taxon>
        <taxon>Desulfobacterium</taxon>
        <taxon>environmental samples</taxon>
    </lineage>
</organism>
<evidence type="ECO:0000313" key="5">
    <source>
        <dbReference type="EMBL" id="CBX31595.1"/>
    </source>
</evidence>
<dbReference type="EMBL" id="FR695877">
    <property type="protein sequence ID" value="CBX31595.1"/>
    <property type="molecule type" value="Genomic_DNA"/>
</dbReference>
<dbReference type="InterPro" id="IPR036388">
    <property type="entry name" value="WH-like_DNA-bd_sf"/>
</dbReference>